<organism evidence="1 2">
    <name type="scientific">Olivibacter jilunii</name>
    <dbReference type="NCBI Taxonomy" id="985016"/>
    <lineage>
        <taxon>Bacteria</taxon>
        <taxon>Pseudomonadati</taxon>
        <taxon>Bacteroidota</taxon>
        <taxon>Sphingobacteriia</taxon>
        <taxon>Sphingobacteriales</taxon>
        <taxon>Sphingobacteriaceae</taxon>
        <taxon>Olivibacter</taxon>
    </lineage>
</organism>
<name>A0ABW6AZF5_9SPHI</name>
<dbReference type="Proteomes" id="UP001597560">
    <property type="component" value="Unassembled WGS sequence"/>
</dbReference>
<sequence length="73" mass="8351">MVDVNLKVVRATMRPCSTKLVLVELIDVEECDLLVQVDISKAVSFYGVHELLSHIGKDKVIEYLEFIESDEER</sequence>
<reference evidence="2" key="1">
    <citation type="journal article" date="2019" name="Int. J. Syst. Evol. Microbiol.">
        <title>The Global Catalogue of Microorganisms (GCM) 10K type strain sequencing project: providing services to taxonomists for standard genome sequencing and annotation.</title>
        <authorList>
            <consortium name="The Broad Institute Genomics Platform"/>
            <consortium name="The Broad Institute Genome Sequencing Center for Infectious Disease"/>
            <person name="Wu L."/>
            <person name="Ma J."/>
        </authorList>
    </citation>
    <scope>NUCLEOTIDE SEQUENCE [LARGE SCALE GENOMIC DNA]</scope>
    <source>
        <strain evidence="2">KCTC 23098</strain>
    </source>
</reference>
<dbReference type="EMBL" id="JBHUPA010000002">
    <property type="protein sequence ID" value="MFD2961584.1"/>
    <property type="molecule type" value="Genomic_DNA"/>
</dbReference>
<proteinExistence type="predicted"/>
<keyword evidence="2" id="KW-1185">Reference proteome</keyword>
<dbReference type="RefSeq" id="WP_377609788.1">
    <property type="nucleotide sequence ID" value="NZ_JBHUPA010000002.1"/>
</dbReference>
<accession>A0ABW6AZF5</accession>
<protein>
    <submittedName>
        <fullName evidence="1">Uncharacterized protein</fullName>
    </submittedName>
</protein>
<gene>
    <name evidence="1" type="ORF">ACFS6J_07305</name>
</gene>
<evidence type="ECO:0000313" key="1">
    <source>
        <dbReference type="EMBL" id="MFD2961584.1"/>
    </source>
</evidence>
<evidence type="ECO:0000313" key="2">
    <source>
        <dbReference type="Proteomes" id="UP001597560"/>
    </source>
</evidence>
<comment type="caution">
    <text evidence="1">The sequence shown here is derived from an EMBL/GenBank/DDBJ whole genome shotgun (WGS) entry which is preliminary data.</text>
</comment>